<dbReference type="AlphaFoldDB" id="F6FIF9"/>
<reference evidence="2 3" key="1">
    <citation type="journal article" date="2011" name="J. Bacteriol.">
        <title>Complete genome sequences of two hemotropic Mycoplasmas, Mycoplasma haemofelis strain Ohio2 and Mycoplasma suis strain Illinois.</title>
        <authorList>
            <person name="Messick J.B."/>
            <person name="Santos A.P."/>
            <person name="Guimaraes A.M."/>
        </authorList>
    </citation>
    <scope>NUCLEOTIDE SEQUENCE [LARGE SCALE GENOMIC DNA]</scope>
    <source>
        <strain evidence="2 3">Ohio2</strain>
    </source>
</reference>
<dbReference type="Proteomes" id="UP000007952">
    <property type="component" value="Chromosome"/>
</dbReference>
<protein>
    <submittedName>
        <fullName evidence="2">Uncharacterized protein</fullName>
    </submittedName>
</protein>
<feature type="coiled-coil region" evidence="1">
    <location>
        <begin position="91"/>
        <end position="125"/>
    </location>
</feature>
<evidence type="ECO:0000313" key="2">
    <source>
        <dbReference type="EMBL" id="AEG73007.1"/>
    </source>
</evidence>
<dbReference type="HOGENOM" id="CLU_136160_0_0_14"/>
<dbReference type="STRING" id="859194.MHF_0737"/>
<name>F6FIF9_MYCHI</name>
<organism evidence="2 3">
    <name type="scientific">Mycoplasma haemofelis (strain Ohio2)</name>
    <dbReference type="NCBI Taxonomy" id="859194"/>
    <lineage>
        <taxon>Bacteria</taxon>
        <taxon>Bacillati</taxon>
        <taxon>Mycoplasmatota</taxon>
        <taxon>Mollicutes</taxon>
        <taxon>Mycoplasmataceae</taxon>
        <taxon>Mycoplasma</taxon>
    </lineage>
</organism>
<proteinExistence type="predicted"/>
<dbReference type="KEGG" id="mhf:MHF_0737"/>
<keyword evidence="1" id="KW-0175">Coiled coil</keyword>
<sequence length="131" mass="14897">MLLWEVLQKDEFPEFLTNVSTLASKNPNLLSELQNNDIPDILNAFKQEPSFVVEKIKELSNQEAKVDRNTLISSLKLQSLMGKAKAIGDRVQALLNKREKSTEEIQKVRQELQQIISQLDSMIKANATEES</sequence>
<gene>
    <name evidence="2" type="ordered locus">MHF_0737</name>
</gene>
<evidence type="ECO:0000256" key="1">
    <source>
        <dbReference type="SAM" id="Coils"/>
    </source>
</evidence>
<evidence type="ECO:0000313" key="3">
    <source>
        <dbReference type="Proteomes" id="UP000007952"/>
    </source>
</evidence>
<accession>F6FIF9</accession>
<reference key="2">
    <citation type="submission" date="2011-05" db="EMBL/GenBank/DDBJ databases">
        <title>The Genome of Mycoplasma haemofelis Strain Ohio2, a pathogenic hemoplasma of the cat.</title>
        <authorList>
            <person name="Santos A.P."/>
            <person name="Guimaraes A.M.S."/>
            <person name="SanMiguel P.J."/>
            <person name="Martin S.W."/>
            <person name="Messick J.B."/>
        </authorList>
    </citation>
    <scope>NUCLEOTIDE SEQUENCE</scope>
    <source>
        <strain>Ohio2</strain>
    </source>
</reference>
<dbReference type="EMBL" id="CP002808">
    <property type="protein sequence ID" value="AEG73007.1"/>
    <property type="molecule type" value="Genomic_DNA"/>
</dbReference>